<organism evidence="1 2">
    <name type="scientific">Rhizopus stolonifer</name>
    <name type="common">Rhizopus nigricans</name>
    <dbReference type="NCBI Taxonomy" id="4846"/>
    <lineage>
        <taxon>Eukaryota</taxon>
        <taxon>Fungi</taxon>
        <taxon>Fungi incertae sedis</taxon>
        <taxon>Mucoromycota</taxon>
        <taxon>Mucoromycotina</taxon>
        <taxon>Mucoromycetes</taxon>
        <taxon>Mucorales</taxon>
        <taxon>Mucorineae</taxon>
        <taxon>Rhizopodaceae</taxon>
        <taxon>Rhizopus</taxon>
    </lineage>
</organism>
<evidence type="ECO:0000313" key="1">
    <source>
        <dbReference type="EMBL" id="RCI01069.1"/>
    </source>
</evidence>
<dbReference type="Proteomes" id="UP000253551">
    <property type="component" value="Unassembled WGS sequence"/>
</dbReference>
<dbReference type="AlphaFoldDB" id="A0A367KFW0"/>
<feature type="non-terminal residue" evidence="1">
    <location>
        <position position="1"/>
    </location>
</feature>
<comment type="caution">
    <text evidence="1">The sequence shown here is derived from an EMBL/GenBank/DDBJ whole genome shotgun (WGS) entry which is preliminary data.</text>
</comment>
<sequence>GLFGSLSVIKTVADEYYLGSIEDFSKVKIIFVQAAGKTIYIWSLEYIIEGPAYELWLEGRLDINPKFGSKVAELPKIINFLLATEKDSVESISALKDEHMRKLKKLRFTSFPSENLSTIVNPSILKLVEEEDE</sequence>
<accession>A0A367KFW0</accession>
<reference evidence="1 2" key="1">
    <citation type="journal article" date="2018" name="G3 (Bethesda)">
        <title>Phylogenetic and Phylogenomic Definition of Rhizopus Species.</title>
        <authorList>
            <person name="Gryganskyi A.P."/>
            <person name="Golan J."/>
            <person name="Dolatabadi S."/>
            <person name="Mondo S."/>
            <person name="Robb S."/>
            <person name="Idnurm A."/>
            <person name="Muszewska A."/>
            <person name="Steczkiewicz K."/>
            <person name="Masonjones S."/>
            <person name="Liao H.L."/>
            <person name="Gajdeczka M.T."/>
            <person name="Anike F."/>
            <person name="Vuek A."/>
            <person name="Anishchenko I.M."/>
            <person name="Voigt K."/>
            <person name="de Hoog G.S."/>
            <person name="Smith M.E."/>
            <person name="Heitman J."/>
            <person name="Vilgalys R."/>
            <person name="Stajich J.E."/>
        </authorList>
    </citation>
    <scope>NUCLEOTIDE SEQUENCE [LARGE SCALE GENOMIC DNA]</scope>
    <source>
        <strain evidence="1 2">LSU 92-RS-03</strain>
    </source>
</reference>
<dbReference type="OrthoDB" id="2277358at2759"/>
<keyword evidence="2" id="KW-1185">Reference proteome</keyword>
<dbReference type="EMBL" id="PJQM01001774">
    <property type="protein sequence ID" value="RCI01069.1"/>
    <property type="molecule type" value="Genomic_DNA"/>
</dbReference>
<evidence type="ECO:0000313" key="2">
    <source>
        <dbReference type="Proteomes" id="UP000253551"/>
    </source>
</evidence>
<proteinExistence type="predicted"/>
<gene>
    <name evidence="1" type="ORF">CU098_012053</name>
</gene>
<name>A0A367KFW0_RHIST</name>
<protein>
    <submittedName>
        <fullName evidence="1">Uncharacterized protein</fullName>
    </submittedName>
</protein>